<sequence>MDSLMEELERLGANAINSFEDEPSEVDIKRWQSLFPMTHEDAQHSLKTYREDLDRRRISDELWLDMKTSKEAQGFDREAYEYDLFCRSKMNSTATSTGSILVSSSSNSLHGLLLDGPLQTPEDVRDIAGFAAVPTVIKAESEDKSTSFCYITAEEEHRIRQGLKNRGISFEPYFITINIAAKDLSALSKLGMNDPTLPQYRLNSITDLQHGCPVLYFFYGTLAQPEILERVLELEDELDPSSLQPAYVLGGMITTLGQFKGE</sequence>
<keyword evidence="2" id="KW-1185">Reference proteome</keyword>
<protein>
    <recommendedName>
        <fullName evidence="3">Gamma-glutamylcyclotransferase AIG2-like domain-containing protein</fullName>
    </recommendedName>
</protein>
<dbReference type="EMBL" id="JASGXD010000001">
    <property type="protein sequence ID" value="KAK6008468.1"/>
    <property type="molecule type" value="Genomic_DNA"/>
</dbReference>
<gene>
    <name evidence="1" type="ORF">QM012_000371</name>
</gene>
<organism evidence="1 2">
    <name type="scientific">Aureobasidium pullulans</name>
    <name type="common">Black yeast</name>
    <name type="synonym">Pullularia pullulans</name>
    <dbReference type="NCBI Taxonomy" id="5580"/>
    <lineage>
        <taxon>Eukaryota</taxon>
        <taxon>Fungi</taxon>
        <taxon>Dikarya</taxon>
        <taxon>Ascomycota</taxon>
        <taxon>Pezizomycotina</taxon>
        <taxon>Dothideomycetes</taxon>
        <taxon>Dothideomycetidae</taxon>
        <taxon>Dothideales</taxon>
        <taxon>Saccotheciaceae</taxon>
        <taxon>Aureobasidium</taxon>
    </lineage>
</organism>
<comment type="caution">
    <text evidence="1">The sequence shown here is derived from an EMBL/GenBank/DDBJ whole genome shotgun (WGS) entry which is preliminary data.</text>
</comment>
<evidence type="ECO:0000313" key="1">
    <source>
        <dbReference type="EMBL" id="KAK6008468.1"/>
    </source>
</evidence>
<proteinExistence type="predicted"/>
<name>A0ABR0TVM5_AURPU</name>
<accession>A0ABR0TVM5</accession>
<evidence type="ECO:0000313" key="2">
    <source>
        <dbReference type="Proteomes" id="UP001341245"/>
    </source>
</evidence>
<reference evidence="1 2" key="1">
    <citation type="submission" date="2023-11" db="EMBL/GenBank/DDBJ databases">
        <title>Draft genome sequence and annotation of the polyextremotolerant black yeast-like fungus Aureobasidium pullulans NRRL 62042.</title>
        <authorList>
            <person name="Dielentheis-Frenken M.R.E."/>
            <person name="Wibberg D."/>
            <person name="Blank L.M."/>
            <person name="Tiso T."/>
        </authorList>
    </citation>
    <scope>NUCLEOTIDE SEQUENCE [LARGE SCALE GENOMIC DNA]</scope>
    <source>
        <strain evidence="1 2">NRRL 62042</strain>
    </source>
</reference>
<evidence type="ECO:0008006" key="3">
    <source>
        <dbReference type="Google" id="ProtNLM"/>
    </source>
</evidence>
<dbReference type="Proteomes" id="UP001341245">
    <property type="component" value="Unassembled WGS sequence"/>
</dbReference>